<protein>
    <submittedName>
        <fullName evidence="2">Uncharacterized protein</fullName>
    </submittedName>
</protein>
<reference evidence="2 3" key="1">
    <citation type="submission" date="2024-08" db="EMBL/GenBank/DDBJ databases">
        <authorList>
            <person name="Ishaq N."/>
        </authorList>
    </citation>
    <scope>NUCLEOTIDE SEQUENCE [LARGE SCALE GENOMIC DNA]</scope>
    <source>
        <strain evidence="2 3">DSM 18651</strain>
    </source>
</reference>
<keyword evidence="3" id="KW-1185">Reference proteome</keyword>
<dbReference type="Proteomes" id="UP001569428">
    <property type="component" value="Unassembled WGS sequence"/>
</dbReference>
<proteinExistence type="predicted"/>
<name>A0ABV4NYC4_9GAMM</name>
<organism evidence="2 3">
    <name type="scientific">Microbulbifer epialgicus</name>
    <dbReference type="NCBI Taxonomy" id="393907"/>
    <lineage>
        <taxon>Bacteria</taxon>
        <taxon>Pseudomonadati</taxon>
        <taxon>Pseudomonadota</taxon>
        <taxon>Gammaproteobacteria</taxon>
        <taxon>Cellvibrionales</taxon>
        <taxon>Microbulbiferaceae</taxon>
        <taxon>Microbulbifer</taxon>
    </lineage>
</organism>
<dbReference type="EMBL" id="JBGMEK010000011">
    <property type="protein sequence ID" value="MFA0810744.1"/>
    <property type="molecule type" value="Genomic_DNA"/>
</dbReference>
<accession>A0ABV4NYC4</accession>
<evidence type="ECO:0000313" key="3">
    <source>
        <dbReference type="Proteomes" id="UP001569428"/>
    </source>
</evidence>
<evidence type="ECO:0000256" key="1">
    <source>
        <dbReference type="SAM" id="Coils"/>
    </source>
</evidence>
<sequence length="158" mass="18592">MISKLRKMDCKIQALITYKQKLTNDKDELAGVIGEMKRQLDDFNFQKARALTRLHDTEEYIDYKYQSKMLDFNLISAQEYYLESESRNIDELKGKIDDIESSIAEINSEYISVQARINEIDIKIVCSNKKRARYYAIYEDLYFSDLYLMSTINKTGSC</sequence>
<evidence type="ECO:0000313" key="2">
    <source>
        <dbReference type="EMBL" id="MFA0810744.1"/>
    </source>
</evidence>
<comment type="caution">
    <text evidence="2">The sequence shown here is derived from an EMBL/GenBank/DDBJ whole genome shotgun (WGS) entry which is preliminary data.</text>
</comment>
<keyword evidence="1" id="KW-0175">Coiled coil</keyword>
<gene>
    <name evidence="2" type="ORF">ACCI49_07400</name>
</gene>
<feature type="coiled-coil region" evidence="1">
    <location>
        <begin position="82"/>
        <end position="109"/>
    </location>
</feature>
<dbReference type="RefSeq" id="WP_371838317.1">
    <property type="nucleotide sequence ID" value="NZ_JBGMEK010000011.1"/>
</dbReference>